<gene>
    <name evidence="2" type="ORF">BCR36DRAFT_332468</name>
</gene>
<protein>
    <submittedName>
        <fullName evidence="2">Uncharacterized protein</fullName>
    </submittedName>
</protein>
<feature type="non-terminal residue" evidence="2">
    <location>
        <position position="85"/>
    </location>
</feature>
<organism evidence="2 3">
    <name type="scientific">Piromyces finnis</name>
    <dbReference type="NCBI Taxonomy" id="1754191"/>
    <lineage>
        <taxon>Eukaryota</taxon>
        <taxon>Fungi</taxon>
        <taxon>Fungi incertae sedis</taxon>
        <taxon>Chytridiomycota</taxon>
        <taxon>Chytridiomycota incertae sedis</taxon>
        <taxon>Neocallimastigomycetes</taxon>
        <taxon>Neocallimastigales</taxon>
        <taxon>Neocallimastigaceae</taxon>
        <taxon>Piromyces</taxon>
    </lineage>
</organism>
<evidence type="ECO:0000313" key="3">
    <source>
        <dbReference type="Proteomes" id="UP000193719"/>
    </source>
</evidence>
<feature type="region of interest" description="Disordered" evidence="1">
    <location>
        <begin position="1"/>
        <end position="24"/>
    </location>
</feature>
<name>A0A1Y1V4U3_9FUNG</name>
<dbReference type="Proteomes" id="UP000193719">
    <property type="component" value="Unassembled WGS sequence"/>
</dbReference>
<proteinExistence type="predicted"/>
<dbReference type="EMBL" id="MCFH01000037">
    <property type="protein sequence ID" value="ORX45979.1"/>
    <property type="molecule type" value="Genomic_DNA"/>
</dbReference>
<accession>A0A1Y1V4U3</accession>
<reference evidence="2 3" key="2">
    <citation type="submission" date="2016-08" db="EMBL/GenBank/DDBJ databases">
        <title>Pervasive Adenine N6-methylation of Active Genes in Fungi.</title>
        <authorList>
            <consortium name="DOE Joint Genome Institute"/>
            <person name="Mondo S.J."/>
            <person name="Dannebaum R.O."/>
            <person name="Kuo R.C."/>
            <person name="Labutti K."/>
            <person name="Haridas S."/>
            <person name="Kuo A."/>
            <person name="Salamov A."/>
            <person name="Ahrendt S.R."/>
            <person name="Lipzen A."/>
            <person name="Sullivan W."/>
            <person name="Andreopoulos W.B."/>
            <person name="Clum A."/>
            <person name="Lindquist E."/>
            <person name="Daum C."/>
            <person name="Ramamoorthy G.K."/>
            <person name="Gryganskyi A."/>
            <person name="Culley D."/>
            <person name="Magnuson J.K."/>
            <person name="James T.Y."/>
            <person name="O'Malley M.A."/>
            <person name="Stajich J.E."/>
            <person name="Spatafora J.W."/>
            <person name="Visel A."/>
            <person name="Grigoriev I.V."/>
        </authorList>
    </citation>
    <scope>NUCLEOTIDE SEQUENCE [LARGE SCALE GENOMIC DNA]</scope>
    <source>
        <strain evidence="3">finn</strain>
    </source>
</reference>
<keyword evidence="3" id="KW-1185">Reference proteome</keyword>
<feature type="compositionally biased region" description="Polar residues" evidence="1">
    <location>
        <begin position="1"/>
        <end position="22"/>
    </location>
</feature>
<evidence type="ECO:0000256" key="1">
    <source>
        <dbReference type="SAM" id="MobiDB-lite"/>
    </source>
</evidence>
<comment type="caution">
    <text evidence="2">The sequence shown here is derived from an EMBL/GenBank/DDBJ whole genome shotgun (WGS) entry which is preliminary data.</text>
</comment>
<dbReference type="OrthoDB" id="10404497at2759"/>
<evidence type="ECO:0000313" key="2">
    <source>
        <dbReference type="EMBL" id="ORX45979.1"/>
    </source>
</evidence>
<sequence length="85" mass="9972">MDFSTINPSNTAQNNDSEQPETLEQKRNNVIEKINNLEDLVAYVKKKKINLEELNDEEFDMLIYAIEHSNSVQLVNYILTNIHYE</sequence>
<reference evidence="2 3" key="1">
    <citation type="submission" date="2016-08" db="EMBL/GenBank/DDBJ databases">
        <title>Genomes of anaerobic fungi encode conserved fungal cellulosomes for biomass hydrolysis.</title>
        <authorList>
            <consortium name="DOE Joint Genome Institute"/>
            <person name="Haitjema C.H."/>
            <person name="Gilmore S.P."/>
            <person name="Henske J.K."/>
            <person name="Solomon K.V."/>
            <person name="De Groot R."/>
            <person name="Kuo A."/>
            <person name="Mondo S.J."/>
            <person name="Salamov A.A."/>
            <person name="Labutti K."/>
            <person name="Zhao Z."/>
            <person name="Chiniquy J."/>
            <person name="Barry K."/>
            <person name="Brewer H.M."/>
            <person name="Purvine S.O."/>
            <person name="Wright A.T."/>
            <person name="Boxma B."/>
            <person name="Van Alen T."/>
            <person name="Hackstein J.H."/>
            <person name="Baker S.E."/>
            <person name="Grigoriev I.V."/>
            <person name="O'Malley M.A."/>
        </authorList>
    </citation>
    <scope>NUCLEOTIDE SEQUENCE [LARGE SCALE GENOMIC DNA]</scope>
    <source>
        <strain evidence="3">finn</strain>
    </source>
</reference>
<dbReference type="AlphaFoldDB" id="A0A1Y1V4U3"/>